<evidence type="ECO:0000313" key="3">
    <source>
        <dbReference type="Proteomes" id="UP000295985"/>
    </source>
</evidence>
<reference evidence="2 4" key="2">
    <citation type="submission" date="2018-11" db="EMBL/GenBank/DDBJ databases">
        <title>Genome sequences of Brenneria nigrifluens and Brenneria rubrifaciens.</title>
        <authorList>
            <person name="Poret-Peterson A.T."/>
            <person name="McClean A.E."/>
            <person name="Kluepfel D.A."/>
        </authorList>
    </citation>
    <scope>NUCLEOTIDE SEQUENCE [LARGE SCALE GENOMIC DNA]</scope>
    <source>
        <strain evidence="2 4">ATCC 13028</strain>
    </source>
</reference>
<dbReference type="EMBL" id="CP034036">
    <property type="protein sequence ID" value="QCR03886.1"/>
    <property type="molecule type" value="Genomic_DNA"/>
</dbReference>
<protein>
    <submittedName>
        <fullName evidence="1">Uncharacterized protein</fullName>
    </submittedName>
</protein>
<name>A0A2U1UQF7_9GAMM</name>
<proteinExistence type="predicted"/>
<reference evidence="1 3" key="1">
    <citation type="submission" date="2018-04" db="EMBL/GenBank/DDBJ databases">
        <title>Brenneria corticis sp.nov.</title>
        <authorList>
            <person name="Li Y."/>
        </authorList>
    </citation>
    <scope>NUCLEOTIDE SEQUENCE [LARGE SCALE GENOMIC DNA]</scope>
    <source>
        <strain evidence="1 3">LMG 2694</strain>
    </source>
</reference>
<dbReference type="AlphaFoldDB" id="A0A2U1UQF7"/>
<evidence type="ECO:0000313" key="4">
    <source>
        <dbReference type="Proteomes" id="UP000303847"/>
    </source>
</evidence>
<organism evidence="1 3">
    <name type="scientific">Brenneria nigrifluens DSM 30175 = ATCC 13028</name>
    <dbReference type="NCBI Taxonomy" id="1121120"/>
    <lineage>
        <taxon>Bacteria</taxon>
        <taxon>Pseudomonadati</taxon>
        <taxon>Pseudomonadota</taxon>
        <taxon>Gammaproteobacteria</taxon>
        <taxon>Enterobacterales</taxon>
        <taxon>Pectobacteriaceae</taxon>
        <taxon>Brenneria</taxon>
    </lineage>
</organism>
<keyword evidence="4" id="KW-1185">Reference proteome</keyword>
<dbReference type="OrthoDB" id="6419388at2"/>
<evidence type="ECO:0000313" key="1">
    <source>
        <dbReference type="EMBL" id="PWC23802.1"/>
    </source>
</evidence>
<gene>
    <name evidence="1" type="ORF">DDT54_13120</name>
    <name evidence="2" type="ORF">EH206_06670</name>
</gene>
<dbReference type="Proteomes" id="UP000303847">
    <property type="component" value="Chromosome"/>
</dbReference>
<dbReference type="Proteomes" id="UP000295985">
    <property type="component" value="Unassembled WGS sequence"/>
</dbReference>
<sequence>MTNPLFPCGYTQNGEERIHRALQATECMADLLRHHADHPNKPLNSDGLAAIFECVRDQINGAVETSAFFAGGERHERN</sequence>
<evidence type="ECO:0000313" key="2">
    <source>
        <dbReference type="EMBL" id="QCR03886.1"/>
    </source>
</evidence>
<dbReference type="RefSeq" id="WP_009112018.1">
    <property type="nucleotide sequence ID" value="NZ_CP034036.1"/>
</dbReference>
<dbReference type="EMBL" id="QDKK01000019">
    <property type="protein sequence ID" value="PWC23802.1"/>
    <property type="molecule type" value="Genomic_DNA"/>
</dbReference>
<accession>A0A2U1UQF7</accession>